<dbReference type="PANTHER" id="PTHR24408:SF58">
    <property type="entry name" value="TRANSCRIPTION FACTOR (TFIIIA), PUTATIVE (AFU_ORTHOLOGUE AFUA_1G05150)-RELATED"/>
    <property type="match status" value="1"/>
</dbReference>
<dbReference type="PANTHER" id="PTHR24408">
    <property type="entry name" value="ZINC FINGER PROTEIN"/>
    <property type="match status" value="1"/>
</dbReference>
<proteinExistence type="predicted"/>
<dbReference type="EMBL" id="JAZGQO010000014">
    <property type="protein sequence ID" value="KAK6170468.1"/>
    <property type="molecule type" value="Genomic_DNA"/>
</dbReference>
<name>A0AAN8J817_PATCE</name>
<dbReference type="PROSITE" id="PS50157">
    <property type="entry name" value="ZINC_FINGER_C2H2_2"/>
    <property type="match status" value="3"/>
</dbReference>
<dbReference type="SUPFAM" id="SSF57667">
    <property type="entry name" value="beta-beta-alpha zinc fingers"/>
    <property type="match status" value="1"/>
</dbReference>
<keyword evidence="1" id="KW-0479">Metal-binding</keyword>
<keyword evidence="8" id="KW-1185">Reference proteome</keyword>
<gene>
    <name evidence="7" type="ORF">SNE40_018854</name>
</gene>
<evidence type="ECO:0000259" key="6">
    <source>
        <dbReference type="PROSITE" id="PS50157"/>
    </source>
</evidence>
<dbReference type="AlphaFoldDB" id="A0AAN8J817"/>
<sequence length="642" mass="73920">MDSHQEFKCDGCYQVFETEFELLLHRTFYHKLGTVIPCPKCNETFTNPKMIALHINSHSNIDLAFLKLFTPQRMQEISSGVTKTPASTVTAAVKNKAFRSMFRCVECGEYFESNELLKGHFIEKMKDKSVHNCPFCVCTFVLHKNLLQHQAMYHKAAISMKADYNGSTSLEKPNSLFEFNTTDTEEINKKFDGNHESNAICSFEQIRSKSIAKSTLKSITTKPYPFFCKWCSKRFRYKSSLRRHEIFNCKIIRKDLVLRRRNGSRSQVSARTTITRSLSRKEEDLVYVSTKAGMPKPAEHILCHRCNVIFKKLKYLKNHNLRFHKYEKPEKELTSSNTLNSIKEKERRHKGIRKNHKAVLLNKCPEVKCKDRPKQTMLNNKPLGKSINEPYVVVNVPPIHVTKLKEAATEKNSLVPIHTSTSSKLVGRGNCRLENRTLTNDHTAKKKSRLGETITNINNHQSDTSKVLVILNKANDRDIDPKLTKQPVFKPVVCDKCMRSFTSKMGLRKHLRLFCKGHHTVSFKECFMCKQSFDSRGLFYSHLKAFHNVKNLTVQQMEKMIPKNWNSNAASSVMSEAEDKSIEGECLLSIHEEKPLTIRSPPSNIQSRSGSRWTFETLSDEQDTNLIDQHETCSVEVNVHHP</sequence>
<protein>
    <recommendedName>
        <fullName evidence="6">C2H2-type domain-containing protein</fullName>
    </recommendedName>
</protein>
<keyword evidence="4" id="KW-0862">Zinc</keyword>
<dbReference type="GO" id="GO:0008270">
    <property type="term" value="F:zinc ion binding"/>
    <property type="evidence" value="ECO:0007669"/>
    <property type="project" value="UniProtKB-KW"/>
</dbReference>
<dbReference type="Proteomes" id="UP001347796">
    <property type="component" value="Unassembled WGS sequence"/>
</dbReference>
<organism evidence="7 8">
    <name type="scientific">Patella caerulea</name>
    <name type="common">Rayed Mediterranean limpet</name>
    <dbReference type="NCBI Taxonomy" id="87958"/>
    <lineage>
        <taxon>Eukaryota</taxon>
        <taxon>Metazoa</taxon>
        <taxon>Spiralia</taxon>
        <taxon>Lophotrochozoa</taxon>
        <taxon>Mollusca</taxon>
        <taxon>Gastropoda</taxon>
        <taxon>Patellogastropoda</taxon>
        <taxon>Patelloidea</taxon>
        <taxon>Patellidae</taxon>
        <taxon>Patella</taxon>
    </lineage>
</organism>
<feature type="domain" description="C2H2-type" evidence="6">
    <location>
        <begin position="226"/>
        <end position="245"/>
    </location>
</feature>
<evidence type="ECO:0000256" key="2">
    <source>
        <dbReference type="ARBA" id="ARBA00022737"/>
    </source>
</evidence>
<evidence type="ECO:0000256" key="3">
    <source>
        <dbReference type="ARBA" id="ARBA00022771"/>
    </source>
</evidence>
<feature type="domain" description="C2H2-type" evidence="6">
    <location>
        <begin position="492"/>
        <end position="520"/>
    </location>
</feature>
<keyword evidence="3 5" id="KW-0863">Zinc-finger</keyword>
<reference evidence="7 8" key="1">
    <citation type="submission" date="2024-01" db="EMBL/GenBank/DDBJ databases">
        <title>The genome of the rayed Mediterranean limpet Patella caerulea (Linnaeus, 1758).</title>
        <authorList>
            <person name="Anh-Thu Weber A."/>
            <person name="Halstead-Nussloch G."/>
        </authorList>
    </citation>
    <scope>NUCLEOTIDE SEQUENCE [LARGE SCALE GENOMIC DNA]</scope>
    <source>
        <strain evidence="7">AATW-2023a</strain>
        <tissue evidence="7">Whole specimen</tissue>
    </source>
</reference>
<evidence type="ECO:0000313" key="7">
    <source>
        <dbReference type="EMBL" id="KAK6170468.1"/>
    </source>
</evidence>
<evidence type="ECO:0000313" key="8">
    <source>
        <dbReference type="Proteomes" id="UP001347796"/>
    </source>
</evidence>
<evidence type="ECO:0000256" key="5">
    <source>
        <dbReference type="PROSITE-ProRule" id="PRU00042"/>
    </source>
</evidence>
<comment type="caution">
    <text evidence="7">The sequence shown here is derived from an EMBL/GenBank/DDBJ whole genome shotgun (WGS) entry which is preliminary data.</text>
</comment>
<dbReference type="InterPro" id="IPR036236">
    <property type="entry name" value="Znf_C2H2_sf"/>
</dbReference>
<dbReference type="Gene3D" id="3.30.160.60">
    <property type="entry name" value="Classic Zinc Finger"/>
    <property type="match status" value="3"/>
</dbReference>
<dbReference type="PROSITE" id="PS00028">
    <property type="entry name" value="ZINC_FINGER_C2H2_1"/>
    <property type="match status" value="4"/>
</dbReference>
<accession>A0AAN8J817</accession>
<keyword evidence="2" id="KW-0677">Repeat</keyword>
<evidence type="ECO:0000256" key="4">
    <source>
        <dbReference type="ARBA" id="ARBA00022833"/>
    </source>
</evidence>
<dbReference type="Pfam" id="PF00096">
    <property type="entry name" value="zf-C2H2"/>
    <property type="match status" value="2"/>
</dbReference>
<dbReference type="InterPro" id="IPR013087">
    <property type="entry name" value="Znf_C2H2_type"/>
</dbReference>
<feature type="domain" description="C2H2-type" evidence="6">
    <location>
        <begin position="301"/>
        <end position="329"/>
    </location>
</feature>
<dbReference type="GO" id="GO:0043565">
    <property type="term" value="F:sequence-specific DNA binding"/>
    <property type="evidence" value="ECO:0007669"/>
    <property type="project" value="TreeGrafter"/>
</dbReference>
<evidence type="ECO:0000256" key="1">
    <source>
        <dbReference type="ARBA" id="ARBA00022723"/>
    </source>
</evidence>
<dbReference type="GO" id="GO:0005634">
    <property type="term" value="C:nucleus"/>
    <property type="evidence" value="ECO:0007669"/>
    <property type="project" value="TreeGrafter"/>
</dbReference>
<dbReference type="SMART" id="SM00355">
    <property type="entry name" value="ZnF_C2H2"/>
    <property type="match status" value="8"/>
</dbReference>
<dbReference type="GO" id="GO:0000981">
    <property type="term" value="F:DNA-binding transcription factor activity, RNA polymerase II-specific"/>
    <property type="evidence" value="ECO:0007669"/>
    <property type="project" value="TreeGrafter"/>
</dbReference>